<dbReference type="SUPFAM" id="SSF47807">
    <property type="entry name" value="5' to 3' exonuclease, C-terminal subdomain"/>
    <property type="match status" value="1"/>
</dbReference>
<accession>A0A0B7A9K8</accession>
<dbReference type="PANTHER" id="PTHR11081:SF59">
    <property type="entry name" value="FI23547P1"/>
    <property type="match status" value="1"/>
</dbReference>
<name>A0A0B7A9K8_9EUPU</name>
<evidence type="ECO:0000313" key="5">
    <source>
        <dbReference type="EMBL" id="CEK76686.1"/>
    </source>
</evidence>
<dbReference type="InterPro" id="IPR006084">
    <property type="entry name" value="XPG/Rad2"/>
</dbReference>
<dbReference type="InterPro" id="IPR029060">
    <property type="entry name" value="PIN-like_dom_sf"/>
</dbReference>
<organism evidence="5">
    <name type="scientific">Arion vulgaris</name>
    <dbReference type="NCBI Taxonomy" id="1028688"/>
    <lineage>
        <taxon>Eukaryota</taxon>
        <taxon>Metazoa</taxon>
        <taxon>Spiralia</taxon>
        <taxon>Lophotrochozoa</taxon>
        <taxon>Mollusca</taxon>
        <taxon>Gastropoda</taxon>
        <taxon>Heterobranchia</taxon>
        <taxon>Euthyneura</taxon>
        <taxon>Panpulmonata</taxon>
        <taxon>Eupulmonata</taxon>
        <taxon>Stylommatophora</taxon>
        <taxon>Helicina</taxon>
        <taxon>Arionoidea</taxon>
        <taxon>Arionidae</taxon>
        <taxon>Arion</taxon>
    </lineage>
</organism>
<dbReference type="Gene3D" id="3.40.50.1010">
    <property type="entry name" value="5'-nuclease"/>
    <property type="match status" value="2"/>
</dbReference>
<proteinExistence type="predicted"/>
<dbReference type="Pfam" id="PF00752">
    <property type="entry name" value="XPG_N"/>
    <property type="match status" value="1"/>
</dbReference>
<dbReference type="Pfam" id="PF00867">
    <property type="entry name" value="XPG_I"/>
    <property type="match status" value="1"/>
</dbReference>
<reference evidence="5" key="1">
    <citation type="submission" date="2014-12" db="EMBL/GenBank/DDBJ databases">
        <title>Insight into the proteome of Arion vulgaris.</title>
        <authorList>
            <person name="Aradska J."/>
            <person name="Bulat T."/>
            <person name="Smidak R."/>
            <person name="Sarate P."/>
            <person name="Gangsoo J."/>
            <person name="Sialana F."/>
            <person name="Bilban M."/>
            <person name="Lubec G."/>
        </authorList>
    </citation>
    <scope>NUCLEOTIDE SEQUENCE</scope>
    <source>
        <tissue evidence="5">Skin</tissue>
    </source>
</reference>
<evidence type="ECO:0008006" key="6">
    <source>
        <dbReference type="Google" id="ProtNLM"/>
    </source>
</evidence>
<keyword evidence="2" id="KW-0378">Hydrolase</keyword>
<evidence type="ECO:0000259" key="4">
    <source>
        <dbReference type="SMART" id="SM00485"/>
    </source>
</evidence>
<dbReference type="PRINTS" id="PR00853">
    <property type="entry name" value="XPGRADSUPER"/>
</dbReference>
<dbReference type="InterPro" id="IPR006085">
    <property type="entry name" value="XPG_DNA_repair_N"/>
</dbReference>
<gene>
    <name evidence="5" type="primary">ORF101060</name>
</gene>
<dbReference type="PANTHER" id="PTHR11081">
    <property type="entry name" value="FLAP ENDONUCLEASE FAMILY MEMBER"/>
    <property type="match status" value="1"/>
</dbReference>
<keyword evidence="1" id="KW-0540">Nuclease</keyword>
<feature type="domain" description="XPG-I" evidence="3">
    <location>
        <begin position="103"/>
        <end position="174"/>
    </location>
</feature>
<dbReference type="AlphaFoldDB" id="A0A0B7A9K8"/>
<evidence type="ECO:0000256" key="1">
    <source>
        <dbReference type="ARBA" id="ARBA00022722"/>
    </source>
</evidence>
<dbReference type="GO" id="GO:0017108">
    <property type="term" value="F:5'-flap endonuclease activity"/>
    <property type="evidence" value="ECO:0007669"/>
    <property type="project" value="TreeGrafter"/>
</dbReference>
<protein>
    <recommendedName>
        <fullName evidence="6">XPG-I domain-containing protein</fullName>
    </recommendedName>
</protein>
<evidence type="ECO:0000259" key="3">
    <source>
        <dbReference type="SMART" id="SM00484"/>
    </source>
</evidence>
<dbReference type="SUPFAM" id="SSF88723">
    <property type="entry name" value="PIN domain-like"/>
    <property type="match status" value="1"/>
</dbReference>
<feature type="domain" description="XPG N-terminal" evidence="4">
    <location>
        <begin position="1"/>
        <end position="96"/>
    </location>
</feature>
<dbReference type="SMART" id="SM00485">
    <property type="entry name" value="XPGN"/>
    <property type="match status" value="1"/>
</dbReference>
<dbReference type="InterPro" id="IPR006086">
    <property type="entry name" value="XPG-I_dom"/>
</dbReference>
<dbReference type="SMART" id="SM00484">
    <property type="entry name" value="XPGI"/>
    <property type="match status" value="1"/>
</dbReference>
<dbReference type="InterPro" id="IPR036279">
    <property type="entry name" value="5-3_exonuclease_C_sf"/>
</dbReference>
<evidence type="ECO:0000256" key="2">
    <source>
        <dbReference type="ARBA" id="ARBA00022801"/>
    </source>
</evidence>
<sequence length="475" mass="53270">MGVDGLWSLVNPVGKQVNLECCKGKRIAVDLSAWVVQCSTVARNIPTAFICCRGLFMRTLNLLSLGISLVFVIDGPSAPAIKKKVKNREVFYREVMEFKELLTALGLPVLECVGEAEKMCAQLNHLNLVDGVLTNDGDALIYGAQTVYKGLFQDSKNLTATEYNMADVTANLNLTRRDLIAFALLSAGDFSDGVPNVRDKKFAELIKEFKKNNIEDALDRFLSWSSNSELDSLDNKKQSLIGIKKKHCTKCSHEGTKQGHNKSGCTCCQVDFDCNESSSPGHPPCSCEYHVLEETVKAYKTELKLRELALKSNANFPDQAIIAEFLGPLPIELTSVNLSLNIPDFKTVCRVLKKKLHFSDANTMSFLVPATIKMAFHGLLPDLTIRPMCIIRACKYKFEQCFLVRWQKFDQDEFSDDESFYEIKFSQEVFTLKYPEIVDQFEGTSTHAVKQNSAKLAQSKMTSYFNTVKLDKPHK</sequence>
<dbReference type="EMBL" id="HACG01029821">
    <property type="protein sequence ID" value="CEK76686.1"/>
    <property type="molecule type" value="Transcribed_RNA"/>
</dbReference>